<evidence type="ECO:0000313" key="2">
    <source>
        <dbReference type="Proteomes" id="UP000236735"/>
    </source>
</evidence>
<dbReference type="EMBL" id="FNUV01000003">
    <property type="protein sequence ID" value="SEF75553.1"/>
    <property type="molecule type" value="Genomic_DNA"/>
</dbReference>
<protein>
    <submittedName>
        <fullName evidence="1">Uncharacterized protein</fullName>
    </submittedName>
</protein>
<gene>
    <name evidence="1" type="ORF">SAMN05216354_1531</name>
</gene>
<accession>A0A1H5UKF3</accession>
<dbReference type="Proteomes" id="UP000236735">
    <property type="component" value="Unassembled WGS sequence"/>
</dbReference>
<organism evidence="1 2">
    <name type="scientific">Xylanibacter ruminicola</name>
    <name type="common">Prevotella ruminicola</name>
    <dbReference type="NCBI Taxonomy" id="839"/>
    <lineage>
        <taxon>Bacteria</taxon>
        <taxon>Pseudomonadati</taxon>
        <taxon>Bacteroidota</taxon>
        <taxon>Bacteroidia</taxon>
        <taxon>Bacteroidales</taxon>
        <taxon>Prevotellaceae</taxon>
        <taxon>Xylanibacter</taxon>
    </lineage>
</organism>
<name>A0A1H5UKF3_XYLRU</name>
<reference evidence="1 2" key="1">
    <citation type="submission" date="2016-10" db="EMBL/GenBank/DDBJ databases">
        <authorList>
            <person name="de Groot N.N."/>
        </authorList>
    </citation>
    <scope>NUCLEOTIDE SEQUENCE [LARGE SCALE GENOMIC DNA]</scope>
    <source>
        <strain evidence="1 2">AR32</strain>
    </source>
</reference>
<proteinExistence type="predicted"/>
<sequence>MVCFFFFFRNFAIKDGEITPSRQKKERVPLFCSRLFVTLLEFEGFLCIKAMRRIEKIRGYDLETVLNSTFCYKLHSMNTRQ</sequence>
<evidence type="ECO:0000313" key="1">
    <source>
        <dbReference type="EMBL" id="SEF75553.1"/>
    </source>
</evidence>
<dbReference type="AlphaFoldDB" id="A0A1H5UKF3"/>